<evidence type="ECO:0000313" key="4">
    <source>
        <dbReference type="Proteomes" id="UP000008144"/>
    </source>
</evidence>
<reference evidence="3" key="3">
    <citation type="submission" date="2025-08" db="UniProtKB">
        <authorList>
            <consortium name="Ensembl"/>
        </authorList>
    </citation>
    <scope>IDENTIFICATION</scope>
</reference>
<dbReference type="OMA" id="QASFKNY"/>
<sequence length="531" mass="61795">MRRRPNTSTGHHVHFPTTLPNPGTWYQANQLHRKESPFIISQHPRKFHNVETFNLHPNVRVSRSAGKVFVTFKTKDEQTDLKKQPTRKLKPHEMEALIIDLREQVATLSTFLEEEKLHHGGSKKRALLDLDKQTAEMKEQHALDIKRLLESNERQINSLIESHSQKIKDEEIASKKREDQLRTEYRVLQASFKNYRCTLQNEMSEQLKTKVEEMEWEKRRAVQNAVDDCRREMEEKFGRERETNRKEFRANMAEVLRDHRIELENLSKKYLDGGFDLEELKRRSDELDSTKFELQELRAILEEERSSVRKTKLMLKDSQTKFSNLEAEFEDRVSSVEDMHRAKIESLTLERADARRLLARSCEEIQNEKIAREAAENERKEAAKRSMEEKIQKCQQAPSADTIFALNAQMWNSPSAELKTASVIDIKYICDDTDSENGVSSDHALPASTQSVIFKKNEYSHKKKSNRPKSAQSNTKHPLRFNVPPVGNNDKQSPSSITPVVNSFTNIKNKPTTVVHHEENEQRPDSPDVIH</sequence>
<dbReference type="Proteomes" id="UP000008144">
    <property type="component" value="Chromosome 9"/>
</dbReference>
<protein>
    <submittedName>
        <fullName evidence="3">Myosin-14-like</fullName>
    </submittedName>
</protein>
<dbReference type="Ensembl" id="ENSCINT00000013645.3">
    <property type="protein sequence ID" value="ENSCINP00000013645.3"/>
    <property type="gene ID" value="ENSCING00000006656.3"/>
</dbReference>
<dbReference type="PANTHER" id="PTHR21707:SF42">
    <property type="entry name" value="FLAGELLUM-ASSOCIATED COILED-COIL DOMAIN-CONTAINING PROTEIN 1"/>
    <property type="match status" value="1"/>
</dbReference>
<dbReference type="HOGENOM" id="CLU_512816_0_0_1"/>
<evidence type="ECO:0000313" key="3">
    <source>
        <dbReference type="Ensembl" id="ENSCINP00000013645.3"/>
    </source>
</evidence>
<dbReference type="KEGG" id="cin:100179487"/>
<feature type="coiled-coil region" evidence="1">
    <location>
        <begin position="358"/>
        <end position="397"/>
    </location>
</feature>
<feature type="compositionally biased region" description="Polar residues" evidence="2">
    <location>
        <begin position="489"/>
        <end position="512"/>
    </location>
</feature>
<dbReference type="AlphaFoldDB" id="F6U075"/>
<dbReference type="OrthoDB" id="10013155at2759"/>
<reference evidence="4" key="1">
    <citation type="journal article" date="2002" name="Science">
        <title>The draft genome of Ciona intestinalis: insights into chordate and vertebrate origins.</title>
        <authorList>
            <person name="Dehal P."/>
            <person name="Satou Y."/>
            <person name="Campbell R.K."/>
            <person name="Chapman J."/>
            <person name="Degnan B."/>
            <person name="De Tomaso A."/>
            <person name="Davidson B."/>
            <person name="Di Gregorio A."/>
            <person name="Gelpke M."/>
            <person name="Goodstein D.M."/>
            <person name="Harafuji N."/>
            <person name="Hastings K.E."/>
            <person name="Ho I."/>
            <person name="Hotta K."/>
            <person name="Huang W."/>
            <person name="Kawashima T."/>
            <person name="Lemaire P."/>
            <person name="Martinez D."/>
            <person name="Meinertzhagen I.A."/>
            <person name="Necula S."/>
            <person name="Nonaka M."/>
            <person name="Putnam N."/>
            <person name="Rash S."/>
            <person name="Saiga H."/>
            <person name="Satake M."/>
            <person name="Terry A."/>
            <person name="Yamada L."/>
            <person name="Wang H.G."/>
            <person name="Awazu S."/>
            <person name="Azumi K."/>
            <person name="Boore J."/>
            <person name="Branno M."/>
            <person name="Chin-Bow S."/>
            <person name="DeSantis R."/>
            <person name="Doyle S."/>
            <person name="Francino P."/>
            <person name="Keys D.N."/>
            <person name="Haga S."/>
            <person name="Hayashi H."/>
            <person name="Hino K."/>
            <person name="Imai K.S."/>
            <person name="Inaba K."/>
            <person name="Kano S."/>
            <person name="Kobayashi K."/>
            <person name="Kobayashi M."/>
            <person name="Lee B.I."/>
            <person name="Makabe K.W."/>
            <person name="Manohar C."/>
            <person name="Matassi G."/>
            <person name="Medina M."/>
            <person name="Mochizuki Y."/>
            <person name="Mount S."/>
            <person name="Morishita T."/>
            <person name="Miura S."/>
            <person name="Nakayama A."/>
            <person name="Nishizaka S."/>
            <person name="Nomoto H."/>
            <person name="Ohta F."/>
            <person name="Oishi K."/>
            <person name="Rigoutsos I."/>
            <person name="Sano M."/>
            <person name="Sasaki A."/>
            <person name="Sasakura Y."/>
            <person name="Shoguchi E."/>
            <person name="Shin-i T."/>
            <person name="Spagnuolo A."/>
            <person name="Stainier D."/>
            <person name="Suzuki M.M."/>
            <person name="Tassy O."/>
            <person name="Takatori N."/>
            <person name="Tokuoka M."/>
            <person name="Yagi K."/>
            <person name="Yoshizaki F."/>
            <person name="Wada S."/>
            <person name="Zhang C."/>
            <person name="Hyatt P.D."/>
            <person name="Larimer F."/>
            <person name="Detter C."/>
            <person name="Doggett N."/>
            <person name="Glavina T."/>
            <person name="Hawkins T."/>
            <person name="Richardson P."/>
            <person name="Lucas S."/>
            <person name="Kohara Y."/>
            <person name="Levine M."/>
            <person name="Satoh N."/>
            <person name="Rokhsar D.S."/>
        </authorList>
    </citation>
    <scope>NUCLEOTIDE SEQUENCE [LARGE SCALE GENOMIC DNA]</scope>
</reference>
<name>F6U075_CIOIN</name>
<proteinExistence type="predicted"/>
<gene>
    <name evidence="3" type="primary">LOC100179487</name>
</gene>
<dbReference type="InterPro" id="IPR026674">
    <property type="entry name" value="FLACC1"/>
</dbReference>
<dbReference type="InParanoid" id="F6U075"/>
<feature type="compositionally biased region" description="Basic and acidic residues" evidence="2">
    <location>
        <begin position="515"/>
        <end position="531"/>
    </location>
</feature>
<dbReference type="GO" id="GO:0005737">
    <property type="term" value="C:cytoplasm"/>
    <property type="evidence" value="ECO:0000318"/>
    <property type="project" value="GO_Central"/>
</dbReference>
<reference evidence="3" key="4">
    <citation type="submission" date="2025-09" db="UniProtKB">
        <authorList>
            <consortium name="Ensembl"/>
        </authorList>
    </citation>
    <scope>IDENTIFICATION</scope>
</reference>
<feature type="compositionally biased region" description="Polar residues" evidence="2">
    <location>
        <begin position="1"/>
        <end position="10"/>
    </location>
</feature>
<evidence type="ECO:0000256" key="1">
    <source>
        <dbReference type="SAM" id="Coils"/>
    </source>
</evidence>
<reference evidence="3" key="2">
    <citation type="journal article" date="2008" name="Genome Biol.">
        <title>Improved genome assembly and evidence-based global gene model set for the chordate Ciona intestinalis: new insight into intron and operon populations.</title>
        <authorList>
            <person name="Satou Y."/>
            <person name="Mineta K."/>
            <person name="Ogasawara M."/>
            <person name="Sasakura Y."/>
            <person name="Shoguchi E."/>
            <person name="Ueno K."/>
            <person name="Yamada L."/>
            <person name="Matsumoto J."/>
            <person name="Wasserscheid J."/>
            <person name="Dewar K."/>
            <person name="Wiley G.B."/>
            <person name="Macmil S.L."/>
            <person name="Roe B.A."/>
            <person name="Zeller R.W."/>
            <person name="Hastings K.E."/>
            <person name="Lemaire P."/>
            <person name="Lindquist E."/>
            <person name="Endo T."/>
            <person name="Hotta K."/>
            <person name="Inaba K."/>
        </authorList>
    </citation>
    <scope>NUCLEOTIDE SEQUENCE [LARGE SCALE GENOMIC DNA]</scope>
    <source>
        <strain evidence="3">wild type</strain>
    </source>
</reference>
<keyword evidence="1" id="KW-0175">Coiled coil</keyword>
<dbReference type="RefSeq" id="XP_026691846.1">
    <property type="nucleotide sequence ID" value="XM_026836045.1"/>
</dbReference>
<feature type="coiled-coil region" evidence="1">
    <location>
        <begin position="249"/>
        <end position="297"/>
    </location>
</feature>
<feature type="region of interest" description="Disordered" evidence="2">
    <location>
        <begin position="1"/>
        <end position="20"/>
    </location>
</feature>
<feature type="region of interest" description="Disordered" evidence="2">
    <location>
        <begin position="453"/>
        <end position="531"/>
    </location>
</feature>
<organism evidence="3 4">
    <name type="scientific">Ciona intestinalis</name>
    <name type="common">Transparent sea squirt</name>
    <name type="synonym">Ascidia intestinalis</name>
    <dbReference type="NCBI Taxonomy" id="7719"/>
    <lineage>
        <taxon>Eukaryota</taxon>
        <taxon>Metazoa</taxon>
        <taxon>Chordata</taxon>
        <taxon>Tunicata</taxon>
        <taxon>Ascidiacea</taxon>
        <taxon>Phlebobranchia</taxon>
        <taxon>Cionidae</taxon>
        <taxon>Ciona</taxon>
    </lineage>
</organism>
<dbReference type="EMBL" id="EAAA01003008">
    <property type="status" value="NOT_ANNOTATED_CDS"/>
    <property type="molecule type" value="Genomic_DNA"/>
</dbReference>
<evidence type="ECO:0000256" key="2">
    <source>
        <dbReference type="SAM" id="MobiDB-lite"/>
    </source>
</evidence>
<dbReference type="RefSeq" id="XP_026691847.1">
    <property type="nucleotide sequence ID" value="XM_026836046.1"/>
</dbReference>
<keyword evidence="4" id="KW-1185">Reference proteome</keyword>
<dbReference type="STRING" id="7719.ENSCINP00000013645"/>
<dbReference type="PANTHER" id="PTHR21707">
    <property type="entry name" value="FLAGELLUM-ASSOCIATED COILED-COIL DOMAIN-CONTAINING PROTEIN 1"/>
    <property type="match status" value="1"/>
</dbReference>
<accession>A0A1W2WGH3</accession>
<dbReference type="GeneTree" id="ENSGT00400000022323"/>
<accession>F6U075</accession>
<dbReference type="GeneID" id="100179487"/>